<evidence type="ECO:0000256" key="4">
    <source>
        <dbReference type="ARBA" id="ARBA00022833"/>
    </source>
</evidence>
<evidence type="ECO:0000256" key="6">
    <source>
        <dbReference type="ARBA" id="ARBA00023163"/>
    </source>
</evidence>
<evidence type="ECO:0000256" key="5">
    <source>
        <dbReference type="ARBA" id="ARBA00023015"/>
    </source>
</evidence>
<dbReference type="PROSITE" id="PS00028">
    <property type="entry name" value="ZINC_FINGER_C2H2_1"/>
    <property type="match status" value="1"/>
</dbReference>
<accession>A0A7J7P1N8</accession>
<feature type="domain" description="C2H2-type" evidence="9">
    <location>
        <begin position="63"/>
        <end position="85"/>
    </location>
</feature>
<dbReference type="InterPro" id="IPR055185">
    <property type="entry name" value="C2CH-4th_BIRD-IDD"/>
</dbReference>
<dbReference type="InterPro" id="IPR036236">
    <property type="entry name" value="Znf_C2H2_sf"/>
</dbReference>
<dbReference type="Pfam" id="PF22996">
    <property type="entry name" value="C2H2-2nd_BIRD-IDD"/>
    <property type="match status" value="1"/>
</dbReference>
<dbReference type="PANTHER" id="PTHR10593">
    <property type="entry name" value="SERINE/THREONINE-PROTEIN KINASE RIO"/>
    <property type="match status" value="1"/>
</dbReference>
<evidence type="ECO:0000256" key="2">
    <source>
        <dbReference type="ARBA" id="ARBA00022737"/>
    </source>
</evidence>
<evidence type="ECO:0000256" key="8">
    <source>
        <dbReference type="SAM" id="MobiDB-lite"/>
    </source>
</evidence>
<proteinExistence type="predicted"/>
<keyword evidence="3 7" id="KW-0863">Zinc-finger</keyword>
<dbReference type="PROSITE" id="PS50157">
    <property type="entry name" value="ZINC_FINGER_C2H2_2"/>
    <property type="match status" value="1"/>
</dbReference>
<dbReference type="Pfam" id="PF22995">
    <property type="entry name" value="C2CH-3rd_BIRD-IDD"/>
    <property type="match status" value="1"/>
</dbReference>
<dbReference type="Proteomes" id="UP000541444">
    <property type="component" value="Unassembled WGS sequence"/>
</dbReference>
<comment type="caution">
    <text evidence="10">The sequence shown here is derived from an EMBL/GenBank/DDBJ whole genome shotgun (WGS) entry which is preliminary data.</text>
</comment>
<dbReference type="EMBL" id="JACGCM010000347">
    <property type="protein sequence ID" value="KAF6173377.1"/>
    <property type="molecule type" value="Genomic_DNA"/>
</dbReference>
<organism evidence="10 11">
    <name type="scientific">Kingdonia uniflora</name>
    <dbReference type="NCBI Taxonomy" id="39325"/>
    <lineage>
        <taxon>Eukaryota</taxon>
        <taxon>Viridiplantae</taxon>
        <taxon>Streptophyta</taxon>
        <taxon>Embryophyta</taxon>
        <taxon>Tracheophyta</taxon>
        <taxon>Spermatophyta</taxon>
        <taxon>Magnoliopsida</taxon>
        <taxon>Ranunculales</taxon>
        <taxon>Circaeasteraceae</taxon>
        <taxon>Kingdonia</taxon>
    </lineage>
</organism>
<evidence type="ECO:0000259" key="9">
    <source>
        <dbReference type="PROSITE" id="PS50157"/>
    </source>
</evidence>
<feature type="region of interest" description="Disordered" evidence="8">
    <location>
        <begin position="1"/>
        <end position="31"/>
    </location>
</feature>
<protein>
    <recommendedName>
        <fullName evidence="9">C2H2-type domain-containing protein</fullName>
    </recommendedName>
</protein>
<evidence type="ECO:0000313" key="10">
    <source>
        <dbReference type="EMBL" id="KAF6173377.1"/>
    </source>
</evidence>
<dbReference type="PANTHER" id="PTHR10593:SF236">
    <property type="entry name" value="PROTEIN INDETERMINATE-DOMAIN 11"/>
    <property type="match status" value="1"/>
</dbReference>
<keyword evidence="11" id="KW-1185">Reference proteome</keyword>
<dbReference type="OrthoDB" id="6354171at2759"/>
<dbReference type="GO" id="GO:0006355">
    <property type="term" value="P:regulation of DNA-templated transcription"/>
    <property type="evidence" value="ECO:0007669"/>
    <property type="project" value="UniProtKB-ARBA"/>
</dbReference>
<evidence type="ECO:0000256" key="7">
    <source>
        <dbReference type="PROSITE-ProRule" id="PRU00042"/>
    </source>
</evidence>
<reference evidence="10 11" key="1">
    <citation type="journal article" date="2020" name="IScience">
        <title>Genome Sequencing of the Endangered Kingdonia uniflora (Circaeasteraceae, Ranunculales) Reveals Potential Mechanisms of Evolutionary Specialization.</title>
        <authorList>
            <person name="Sun Y."/>
            <person name="Deng T."/>
            <person name="Zhang A."/>
            <person name="Moore M.J."/>
            <person name="Landis J.B."/>
            <person name="Lin N."/>
            <person name="Zhang H."/>
            <person name="Zhang X."/>
            <person name="Huang J."/>
            <person name="Zhang X."/>
            <person name="Sun H."/>
            <person name="Wang H."/>
        </authorList>
    </citation>
    <scope>NUCLEOTIDE SEQUENCE [LARGE SCALE GENOMIC DNA]</scope>
    <source>
        <strain evidence="10">TB1705</strain>
        <tissue evidence="10">Leaf</tissue>
    </source>
</reference>
<evidence type="ECO:0000256" key="1">
    <source>
        <dbReference type="ARBA" id="ARBA00022723"/>
    </source>
</evidence>
<keyword evidence="1" id="KW-0479">Metal-binding</keyword>
<dbReference type="GO" id="GO:0008270">
    <property type="term" value="F:zinc ion binding"/>
    <property type="evidence" value="ECO:0007669"/>
    <property type="project" value="UniProtKB-KW"/>
</dbReference>
<dbReference type="InterPro" id="IPR031140">
    <property type="entry name" value="IDD1-16"/>
</dbReference>
<dbReference type="Pfam" id="PF22992">
    <property type="entry name" value="C2CH-4th_BIRD-IDD"/>
    <property type="match status" value="1"/>
</dbReference>
<dbReference type="SMART" id="SM00355">
    <property type="entry name" value="ZnF_C2H2"/>
    <property type="match status" value="3"/>
</dbReference>
<dbReference type="InterPro" id="IPR055187">
    <property type="entry name" value="C2CH-3rd_BIRD-IDD"/>
</dbReference>
<dbReference type="InterPro" id="IPR055186">
    <property type="entry name" value="C2H2-2nd_BIRD-IDD"/>
</dbReference>
<keyword evidence="6" id="KW-0804">Transcription</keyword>
<dbReference type="Gene3D" id="3.30.160.60">
    <property type="entry name" value="Classic Zinc Finger"/>
    <property type="match status" value="2"/>
</dbReference>
<keyword evidence="2" id="KW-0677">Repeat</keyword>
<evidence type="ECO:0000313" key="11">
    <source>
        <dbReference type="Proteomes" id="UP000541444"/>
    </source>
</evidence>
<sequence length="383" mass="42604">MPATVSGSLPDGDSGFSSENRVQAPYSEEPLQIFKKRKAPGNPDPDSEVIALSPRTLMTENRFICEVCEKGFQREQNLQLHRRGHNISWKLNKRDKNEPRRSKVYVCPVPNCAHHDPRRAIGDITGIKKHYLRKHGEKIFKCEDCTRSYAVLADLRAHLKICGTKDYTCQCGSTFTRKDFLIKHRIFCKLWYEEVVNNNNSSSHLLNFPSPPHSNYSSAPPALAYQLVGPSQQPPHQNPNFNPIFQNPSNNNPFYSNSNPNPISSTFDTPLFFQQQQQQPSFGEAVARANSITHMVSSWATNRNELAGTVSQLGGNPFGQENFNLDTWKNDIGSTGGFVGSTNGSTSESLVDVPTYYGEPSFMGASGSGFGIFETGDDGFGNE</sequence>
<keyword evidence="5" id="KW-0805">Transcription regulation</keyword>
<keyword evidence="4" id="KW-0862">Zinc</keyword>
<dbReference type="AlphaFoldDB" id="A0A7J7P1N8"/>
<name>A0A7J7P1N8_9MAGN</name>
<dbReference type="SUPFAM" id="SSF57667">
    <property type="entry name" value="beta-beta-alpha zinc fingers"/>
    <property type="match status" value="1"/>
</dbReference>
<evidence type="ECO:0000256" key="3">
    <source>
        <dbReference type="ARBA" id="ARBA00022771"/>
    </source>
</evidence>
<dbReference type="Pfam" id="PF13912">
    <property type="entry name" value="zf-C2H2_6"/>
    <property type="match status" value="1"/>
</dbReference>
<dbReference type="InterPro" id="IPR013087">
    <property type="entry name" value="Znf_C2H2_type"/>
</dbReference>
<gene>
    <name evidence="10" type="ORF">GIB67_027072</name>
</gene>